<gene>
    <name evidence="1" type="ORF">HPB47_013216</name>
</gene>
<protein>
    <submittedName>
        <fullName evidence="1">Uncharacterized protein</fullName>
    </submittedName>
</protein>
<name>A0AC60QZ10_IXOPE</name>
<proteinExistence type="predicted"/>
<comment type="caution">
    <text evidence="1">The sequence shown here is derived from an EMBL/GenBank/DDBJ whole genome shotgun (WGS) entry which is preliminary data.</text>
</comment>
<evidence type="ECO:0000313" key="1">
    <source>
        <dbReference type="EMBL" id="KAG0444925.1"/>
    </source>
</evidence>
<sequence>MSIRRSHKGLTLRAGSRVGSAIQWLGVKAARREPNSRSRSTPQRHDHVIVSEARQLLSCPAAPMPGCGIPAVRYGSRLDHVRRQTERIAVDELSHCTYKARHVDPDPSRLQLGFQREALVGHDFVPFLDAVFDPT</sequence>
<organism evidence="1 2">
    <name type="scientific">Ixodes persulcatus</name>
    <name type="common">Taiga tick</name>
    <dbReference type="NCBI Taxonomy" id="34615"/>
    <lineage>
        <taxon>Eukaryota</taxon>
        <taxon>Metazoa</taxon>
        <taxon>Ecdysozoa</taxon>
        <taxon>Arthropoda</taxon>
        <taxon>Chelicerata</taxon>
        <taxon>Arachnida</taxon>
        <taxon>Acari</taxon>
        <taxon>Parasitiformes</taxon>
        <taxon>Ixodida</taxon>
        <taxon>Ixodoidea</taxon>
        <taxon>Ixodidae</taxon>
        <taxon>Ixodinae</taxon>
        <taxon>Ixodes</taxon>
    </lineage>
</organism>
<feature type="non-terminal residue" evidence="1">
    <location>
        <position position="1"/>
    </location>
</feature>
<dbReference type="EMBL" id="JABSTQ010001207">
    <property type="protein sequence ID" value="KAG0444925.1"/>
    <property type="molecule type" value="Genomic_DNA"/>
</dbReference>
<reference evidence="1 2" key="1">
    <citation type="journal article" date="2020" name="Cell">
        <title>Large-Scale Comparative Analyses of Tick Genomes Elucidate Their Genetic Diversity and Vector Capacities.</title>
        <authorList>
            <consortium name="Tick Genome and Microbiome Consortium (TIGMIC)"/>
            <person name="Jia N."/>
            <person name="Wang J."/>
            <person name="Shi W."/>
            <person name="Du L."/>
            <person name="Sun Y."/>
            <person name="Zhan W."/>
            <person name="Jiang J.F."/>
            <person name="Wang Q."/>
            <person name="Zhang B."/>
            <person name="Ji P."/>
            <person name="Bell-Sakyi L."/>
            <person name="Cui X.M."/>
            <person name="Yuan T.T."/>
            <person name="Jiang B.G."/>
            <person name="Yang W.F."/>
            <person name="Lam T.T."/>
            <person name="Chang Q.C."/>
            <person name="Ding S.J."/>
            <person name="Wang X.J."/>
            <person name="Zhu J.G."/>
            <person name="Ruan X.D."/>
            <person name="Zhao L."/>
            <person name="Wei J.T."/>
            <person name="Ye R.Z."/>
            <person name="Que T.C."/>
            <person name="Du C.H."/>
            <person name="Zhou Y.H."/>
            <person name="Cheng J.X."/>
            <person name="Dai P.F."/>
            <person name="Guo W.B."/>
            <person name="Han X.H."/>
            <person name="Huang E.J."/>
            <person name="Li L.F."/>
            <person name="Wei W."/>
            <person name="Gao Y.C."/>
            <person name="Liu J.Z."/>
            <person name="Shao H.Z."/>
            <person name="Wang X."/>
            <person name="Wang C.C."/>
            <person name="Yang T.C."/>
            <person name="Huo Q.B."/>
            <person name="Li W."/>
            <person name="Chen H.Y."/>
            <person name="Chen S.E."/>
            <person name="Zhou L.G."/>
            <person name="Ni X.B."/>
            <person name="Tian J.H."/>
            <person name="Sheng Y."/>
            <person name="Liu T."/>
            <person name="Pan Y.S."/>
            <person name="Xia L.Y."/>
            <person name="Li J."/>
            <person name="Zhao F."/>
            <person name="Cao W.C."/>
        </authorList>
    </citation>
    <scope>NUCLEOTIDE SEQUENCE [LARGE SCALE GENOMIC DNA]</scope>
    <source>
        <strain evidence="1">Iper-2018</strain>
    </source>
</reference>
<dbReference type="Proteomes" id="UP000805193">
    <property type="component" value="Unassembled WGS sequence"/>
</dbReference>
<evidence type="ECO:0000313" key="2">
    <source>
        <dbReference type="Proteomes" id="UP000805193"/>
    </source>
</evidence>
<accession>A0AC60QZ10</accession>
<feature type="non-terminal residue" evidence="1">
    <location>
        <position position="135"/>
    </location>
</feature>
<keyword evidence="2" id="KW-1185">Reference proteome</keyword>